<evidence type="ECO:0000313" key="3">
    <source>
        <dbReference type="Proteomes" id="UP001153269"/>
    </source>
</evidence>
<reference evidence="2" key="1">
    <citation type="submission" date="2020-03" db="EMBL/GenBank/DDBJ databases">
        <authorList>
            <person name="Weist P."/>
        </authorList>
    </citation>
    <scope>NUCLEOTIDE SEQUENCE</scope>
</reference>
<proteinExistence type="predicted"/>
<dbReference type="EMBL" id="CADEAL010001335">
    <property type="protein sequence ID" value="CAB1431383.1"/>
    <property type="molecule type" value="Genomic_DNA"/>
</dbReference>
<name>A0A9N7UJS7_PLEPL</name>
<comment type="caution">
    <text evidence="2">The sequence shown here is derived from an EMBL/GenBank/DDBJ whole genome shotgun (WGS) entry which is preliminary data.</text>
</comment>
<accession>A0A9N7UJS7</accession>
<feature type="compositionally biased region" description="Basic residues" evidence="1">
    <location>
        <begin position="200"/>
        <end position="212"/>
    </location>
</feature>
<dbReference type="AlphaFoldDB" id="A0A9N7UJS7"/>
<protein>
    <submittedName>
        <fullName evidence="2">Uncharacterized protein</fullName>
    </submittedName>
</protein>
<evidence type="ECO:0000313" key="2">
    <source>
        <dbReference type="EMBL" id="CAB1431383.1"/>
    </source>
</evidence>
<dbReference type="Proteomes" id="UP001153269">
    <property type="component" value="Unassembled WGS sequence"/>
</dbReference>
<keyword evidence="3" id="KW-1185">Reference proteome</keyword>
<feature type="region of interest" description="Disordered" evidence="1">
    <location>
        <begin position="96"/>
        <end position="212"/>
    </location>
</feature>
<gene>
    <name evidence="2" type="ORF">PLEPLA_LOCUS19439</name>
</gene>
<sequence>MPSARQPHATSVAILRQQYAKQRDLCLARPRESHDGAAAHWKWKSLPAHQPVPPAPRPLTSVSPSLTISLLMPAGTLGAVPLQSLYPPPPRYSTSLTLTPPHLHHHHHHHLPSSSPFLPPPPPLDASRRPSQCGTPSAAARPGNPSTPPLLANSSLPSPTPPPLQTAATHNPPLPRPRGAQNRRLSHRSLHPLMPPPERRKLRKGSPLHRAA</sequence>
<feature type="compositionally biased region" description="Basic residues" evidence="1">
    <location>
        <begin position="102"/>
        <end position="111"/>
    </location>
</feature>
<evidence type="ECO:0000256" key="1">
    <source>
        <dbReference type="SAM" id="MobiDB-lite"/>
    </source>
</evidence>
<organism evidence="2 3">
    <name type="scientific">Pleuronectes platessa</name>
    <name type="common">European plaice</name>
    <dbReference type="NCBI Taxonomy" id="8262"/>
    <lineage>
        <taxon>Eukaryota</taxon>
        <taxon>Metazoa</taxon>
        <taxon>Chordata</taxon>
        <taxon>Craniata</taxon>
        <taxon>Vertebrata</taxon>
        <taxon>Euteleostomi</taxon>
        <taxon>Actinopterygii</taxon>
        <taxon>Neopterygii</taxon>
        <taxon>Teleostei</taxon>
        <taxon>Neoteleostei</taxon>
        <taxon>Acanthomorphata</taxon>
        <taxon>Carangaria</taxon>
        <taxon>Pleuronectiformes</taxon>
        <taxon>Pleuronectoidei</taxon>
        <taxon>Pleuronectidae</taxon>
        <taxon>Pleuronectes</taxon>
    </lineage>
</organism>